<evidence type="ECO:0000313" key="2">
    <source>
        <dbReference type="Proteomes" id="UP000298664"/>
    </source>
</evidence>
<gene>
    <name evidence="1" type="ORF">CFBP5477_009970</name>
</gene>
<dbReference type="RefSeq" id="WP_137394609.1">
    <property type="nucleotide sequence ID" value="NZ_CP124733.1"/>
</dbReference>
<name>A0AAF0H9E6_9HYPH</name>
<proteinExistence type="predicted"/>
<dbReference type="AlphaFoldDB" id="A0AAF0H9E6"/>
<dbReference type="InterPro" id="IPR010982">
    <property type="entry name" value="Lambda_DNA-bd_dom_sf"/>
</dbReference>
<dbReference type="Proteomes" id="UP000298664">
    <property type="component" value="Chromosome Circular"/>
</dbReference>
<dbReference type="SUPFAM" id="SSF47413">
    <property type="entry name" value="lambda repressor-like DNA-binding domains"/>
    <property type="match status" value="1"/>
</dbReference>
<sequence>MKTDFAKLVREIMNENGLSERGVCFAADVNRSTFRRWQEGGNIEIHRLERVLKVIGYELDIVRISAPTIHPKIVKEPVPAPQPELPKPTKPVKRLIGLACMELRY</sequence>
<dbReference type="EMBL" id="CP124733">
    <property type="protein sequence ID" value="WHA40161.1"/>
    <property type="molecule type" value="Genomic_DNA"/>
</dbReference>
<organism evidence="1 2">
    <name type="scientific">Agrobacterium larrymoorei</name>
    <dbReference type="NCBI Taxonomy" id="160699"/>
    <lineage>
        <taxon>Bacteria</taxon>
        <taxon>Pseudomonadati</taxon>
        <taxon>Pseudomonadota</taxon>
        <taxon>Alphaproteobacteria</taxon>
        <taxon>Hyphomicrobiales</taxon>
        <taxon>Rhizobiaceae</taxon>
        <taxon>Rhizobium/Agrobacterium group</taxon>
        <taxon>Agrobacterium</taxon>
    </lineage>
</organism>
<accession>A0AAF0H9E6</accession>
<dbReference type="GO" id="GO:0003677">
    <property type="term" value="F:DNA binding"/>
    <property type="evidence" value="ECO:0007669"/>
    <property type="project" value="InterPro"/>
</dbReference>
<protein>
    <submittedName>
        <fullName evidence="1">Uncharacterized protein</fullName>
    </submittedName>
</protein>
<evidence type="ECO:0000313" key="1">
    <source>
        <dbReference type="EMBL" id="WHA40161.1"/>
    </source>
</evidence>
<reference evidence="1" key="1">
    <citation type="submission" date="2023-05" db="EMBL/GenBank/DDBJ databases">
        <title>Complete genome sequence of Agrobacterium larrymoorei CFBP5477.</title>
        <authorList>
            <person name="Yen H.-C."/>
            <person name="Chou L."/>
            <person name="Lin Y.-C."/>
            <person name="Lai E.-M."/>
            <person name="Kuo C.-H."/>
        </authorList>
    </citation>
    <scope>NUCLEOTIDE SEQUENCE</scope>
    <source>
        <strain evidence="1">CFBP5477</strain>
    </source>
</reference>